<reference evidence="1 2" key="1">
    <citation type="journal article" date="2023" name="Nucleic Acids Res.">
        <title>The hologenome of Daphnia magna reveals possible DNA methylation and microbiome-mediated evolution of the host genome.</title>
        <authorList>
            <person name="Chaturvedi A."/>
            <person name="Li X."/>
            <person name="Dhandapani V."/>
            <person name="Marshall H."/>
            <person name="Kissane S."/>
            <person name="Cuenca-Cambronero M."/>
            <person name="Asole G."/>
            <person name="Calvet F."/>
            <person name="Ruiz-Romero M."/>
            <person name="Marangio P."/>
            <person name="Guigo R."/>
            <person name="Rago D."/>
            <person name="Mirbahai L."/>
            <person name="Eastwood N."/>
            <person name="Colbourne J.K."/>
            <person name="Zhou J."/>
            <person name="Mallon E."/>
            <person name="Orsini L."/>
        </authorList>
    </citation>
    <scope>NUCLEOTIDE SEQUENCE [LARGE SCALE GENOMIC DNA]</scope>
    <source>
        <strain evidence="1">LRV0_1</strain>
    </source>
</reference>
<comment type="caution">
    <text evidence="1">The sequence shown here is derived from an EMBL/GenBank/DDBJ whole genome shotgun (WGS) entry which is preliminary data.</text>
</comment>
<gene>
    <name evidence="1" type="ORF">OUZ56_016094</name>
</gene>
<dbReference type="EMBL" id="JAOYFB010000038">
    <property type="protein sequence ID" value="KAK4027075.1"/>
    <property type="molecule type" value="Genomic_DNA"/>
</dbReference>
<organism evidence="1 2">
    <name type="scientific">Daphnia magna</name>
    <dbReference type="NCBI Taxonomy" id="35525"/>
    <lineage>
        <taxon>Eukaryota</taxon>
        <taxon>Metazoa</taxon>
        <taxon>Ecdysozoa</taxon>
        <taxon>Arthropoda</taxon>
        <taxon>Crustacea</taxon>
        <taxon>Branchiopoda</taxon>
        <taxon>Diplostraca</taxon>
        <taxon>Cladocera</taxon>
        <taxon>Anomopoda</taxon>
        <taxon>Daphniidae</taxon>
        <taxon>Daphnia</taxon>
    </lineage>
</organism>
<evidence type="ECO:0000313" key="1">
    <source>
        <dbReference type="EMBL" id="KAK4027075.1"/>
    </source>
</evidence>
<dbReference type="Proteomes" id="UP001234178">
    <property type="component" value="Unassembled WGS sequence"/>
</dbReference>
<proteinExistence type="predicted"/>
<keyword evidence="2" id="KW-1185">Reference proteome</keyword>
<evidence type="ECO:0000313" key="2">
    <source>
        <dbReference type="Proteomes" id="UP001234178"/>
    </source>
</evidence>
<name>A0ABR0APM7_9CRUS</name>
<sequence>MRRRNSSFKKKGPKSALLPLFSCNRAELAPELWLCMCMRGARSHGEPTPSAAVPKVQPVHHLVPDGKDHMNIV</sequence>
<accession>A0ABR0APM7</accession>
<protein>
    <submittedName>
        <fullName evidence="1">Uncharacterized protein</fullName>
    </submittedName>
</protein>